<comment type="catalytic activity">
    <reaction evidence="8">
        <text>L-valine + 2-oxoglutarate = 3-methyl-2-oxobutanoate + L-glutamate</text>
        <dbReference type="Rhea" id="RHEA:24813"/>
        <dbReference type="ChEBI" id="CHEBI:11851"/>
        <dbReference type="ChEBI" id="CHEBI:16810"/>
        <dbReference type="ChEBI" id="CHEBI:29985"/>
        <dbReference type="ChEBI" id="CHEBI:57762"/>
        <dbReference type="EC" id="2.6.1.42"/>
    </reaction>
</comment>
<keyword evidence="5 7" id="KW-0663">Pyridoxal phosphate</keyword>
<dbReference type="PANTHER" id="PTHR42825">
    <property type="entry name" value="AMINO ACID AMINOTRANSFERASE"/>
    <property type="match status" value="1"/>
</dbReference>
<dbReference type="NCBIfam" id="NF009897">
    <property type="entry name" value="PRK13357.1"/>
    <property type="match status" value="1"/>
</dbReference>
<dbReference type="Pfam" id="PF01063">
    <property type="entry name" value="Aminotran_4"/>
    <property type="match status" value="1"/>
</dbReference>
<dbReference type="Proteomes" id="UP001408789">
    <property type="component" value="Unassembled WGS sequence"/>
</dbReference>
<dbReference type="PROSITE" id="PS00770">
    <property type="entry name" value="AA_TRANSFER_CLASS_4"/>
    <property type="match status" value="1"/>
</dbReference>
<dbReference type="GO" id="GO:0005737">
    <property type="term" value="C:cytoplasm"/>
    <property type="evidence" value="ECO:0007669"/>
    <property type="project" value="UniProtKB-ARBA"/>
</dbReference>
<protein>
    <recommendedName>
        <fullName evidence="8">Branched-chain-amino-acid aminotransferase</fullName>
        <ecNumber evidence="8">2.6.1.42</ecNumber>
    </recommendedName>
</protein>
<keyword evidence="10" id="KW-1185">Reference proteome</keyword>
<proteinExistence type="inferred from homology"/>
<dbReference type="FunFam" id="3.30.470.10:FF:000003">
    <property type="entry name" value="Branched-chain-amino-acid aminotransferase"/>
    <property type="match status" value="1"/>
</dbReference>
<comment type="caution">
    <text evidence="9">The sequence shown here is derived from an EMBL/GenBank/DDBJ whole genome shotgun (WGS) entry which is preliminary data.</text>
</comment>
<dbReference type="PANTHER" id="PTHR42825:SF29">
    <property type="entry name" value="BRANCHED-CHAIN-AMINO-ACID AMINOTRANSFERASE"/>
    <property type="match status" value="1"/>
</dbReference>
<comment type="catalytic activity">
    <reaction evidence="8">
        <text>L-isoleucine + 2-oxoglutarate = (S)-3-methyl-2-oxopentanoate + L-glutamate</text>
        <dbReference type="Rhea" id="RHEA:24801"/>
        <dbReference type="ChEBI" id="CHEBI:16810"/>
        <dbReference type="ChEBI" id="CHEBI:29985"/>
        <dbReference type="ChEBI" id="CHEBI:35146"/>
        <dbReference type="ChEBI" id="CHEBI:58045"/>
        <dbReference type="EC" id="2.6.1.42"/>
    </reaction>
</comment>
<evidence type="ECO:0000256" key="6">
    <source>
        <dbReference type="RuleBase" id="RU004106"/>
    </source>
</evidence>
<dbReference type="Gene3D" id="3.30.470.10">
    <property type="match status" value="1"/>
</dbReference>
<dbReference type="GO" id="GO:0008652">
    <property type="term" value="P:amino acid biosynthetic process"/>
    <property type="evidence" value="ECO:0007669"/>
    <property type="project" value="UniProtKB-KW"/>
</dbReference>
<dbReference type="EMBL" id="JBCNJP010000014">
    <property type="protein sequence ID" value="KAK9067838.1"/>
    <property type="molecule type" value="Genomic_DNA"/>
</dbReference>
<dbReference type="FunFam" id="3.20.10.10:FF:000003">
    <property type="entry name" value="Branched-chain-amino-acid aminotransferase"/>
    <property type="match status" value="1"/>
</dbReference>
<evidence type="ECO:0000256" key="5">
    <source>
        <dbReference type="ARBA" id="ARBA00022898"/>
    </source>
</evidence>
<evidence type="ECO:0000256" key="4">
    <source>
        <dbReference type="ARBA" id="ARBA00022679"/>
    </source>
</evidence>
<evidence type="ECO:0000313" key="9">
    <source>
        <dbReference type="EMBL" id="KAK9067838.1"/>
    </source>
</evidence>
<evidence type="ECO:0000256" key="8">
    <source>
        <dbReference type="RuleBase" id="RU004517"/>
    </source>
</evidence>
<sequence length="435" mass="47878">MIRQSPYLRGLIRNSLSKVGARCLTAQAASALRESEPMVRYEEYADVDWNNLGFGLTRTDYMYKSKCTSNKSFEEGQVTDYGNVELSPAAGVLNYGQGIFEGTKAFRGEDGRILLFRPDQNAIRMQTGAERMCMQAPSVQQFVDAVKHTAIANKRWIPPPGKGSLYLRPLLLGTGPTLGVSPAPEYTFLVYASPVGNYFKEGTAPLNLYVNTEFHRATRGGAGGVKSITNYAPVMKAITRAKEQGFSDVVYLDSVHKKYIEEVSSCNIFLVKGNVISTPATVGTILEGITRKSIIDIARDFGYKVEERLVEVDELMEADEVFTTGTAVSVASVGSVTYNDRRVEYKTGDELVSQKLYKTLVGIQVGKIEDKYNWFAHEHMITNGITNEQQSANLDNETMVPSVTLGSTNLSSQAHEPGSIEYSKVTANVAKETTQ</sequence>
<dbReference type="Gene3D" id="3.20.10.10">
    <property type="entry name" value="D-amino Acid Aminotransferase, subunit A, domain 2"/>
    <property type="match status" value="1"/>
</dbReference>
<dbReference type="InterPro" id="IPR036038">
    <property type="entry name" value="Aminotransferase-like"/>
</dbReference>
<dbReference type="InterPro" id="IPR043132">
    <property type="entry name" value="BCAT-like_C"/>
</dbReference>
<dbReference type="AlphaFoldDB" id="A0AAP0DAW9"/>
<gene>
    <name evidence="9" type="ORF">SSX86_011949</name>
</gene>
<dbReference type="CDD" id="cd01557">
    <property type="entry name" value="BCAT_beta_family"/>
    <property type="match status" value="1"/>
</dbReference>
<evidence type="ECO:0000313" key="10">
    <source>
        <dbReference type="Proteomes" id="UP001408789"/>
    </source>
</evidence>
<keyword evidence="4 8" id="KW-0808">Transferase</keyword>
<dbReference type="InterPro" id="IPR018300">
    <property type="entry name" value="Aminotrans_IV_CS"/>
</dbReference>
<dbReference type="SUPFAM" id="SSF56752">
    <property type="entry name" value="D-aminoacid aminotransferase-like PLP-dependent enzymes"/>
    <property type="match status" value="1"/>
</dbReference>
<keyword evidence="8" id="KW-0100">Branched-chain amino acid biosynthesis</keyword>
<dbReference type="InterPro" id="IPR005786">
    <property type="entry name" value="B_amino_transII"/>
</dbReference>
<dbReference type="GO" id="GO:0004084">
    <property type="term" value="F:branched-chain-amino-acid transaminase activity"/>
    <property type="evidence" value="ECO:0007669"/>
    <property type="project" value="UniProtKB-EC"/>
</dbReference>
<name>A0AAP0DAW9_9ASTR</name>
<evidence type="ECO:0000256" key="3">
    <source>
        <dbReference type="ARBA" id="ARBA00022576"/>
    </source>
</evidence>
<comment type="catalytic activity">
    <reaction evidence="8">
        <text>L-leucine + 2-oxoglutarate = 4-methyl-2-oxopentanoate + L-glutamate</text>
        <dbReference type="Rhea" id="RHEA:18321"/>
        <dbReference type="ChEBI" id="CHEBI:16810"/>
        <dbReference type="ChEBI" id="CHEBI:17865"/>
        <dbReference type="ChEBI" id="CHEBI:29985"/>
        <dbReference type="ChEBI" id="CHEBI:57427"/>
        <dbReference type="EC" id="2.6.1.42"/>
    </reaction>
</comment>
<dbReference type="NCBIfam" id="TIGR01123">
    <property type="entry name" value="ilvE_II"/>
    <property type="match status" value="1"/>
</dbReference>
<keyword evidence="3 8" id="KW-0032">Aminotransferase</keyword>
<dbReference type="GO" id="GO:0009082">
    <property type="term" value="P:branched-chain amino acid biosynthetic process"/>
    <property type="evidence" value="ECO:0007669"/>
    <property type="project" value="UniProtKB-KW"/>
</dbReference>
<dbReference type="InterPro" id="IPR043131">
    <property type="entry name" value="BCAT-like_N"/>
</dbReference>
<evidence type="ECO:0000256" key="7">
    <source>
        <dbReference type="RuleBase" id="RU004516"/>
    </source>
</evidence>
<dbReference type="InterPro" id="IPR033939">
    <property type="entry name" value="BCAT_family"/>
</dbReference>
<reference evidence="9 10" key="1">
    <citation type="submission" date="2024-04" db="EMBL/GenBank/DDBJ databases">
        <title>The reference genome of an endangered Asteraceae, Deinandra increscens subsp. villosa, native to the Central Coast of California.</title>
        <authorList>
            <person name="Guilliams M."/>
            <person name="Hasenstab-Lehman K."/>
            <person name="Meyer R."/>
            <person name="Mcevoy S."/>
        </authorList>
    </citation>
    <scope>NUCLEOTIDE SEQUENCE [LARGE SCALE GENOMIC DNA]</scope>
    <source>
        <tissue evidence="9">Leaf</tissue>
    </source>
</reference>
<comment type="similarity">
    <text evidence="2 6">Belongs to the class-IV pyridoxal-phosphate-dependent aminotransferase family.</text>
</comment>
<evidence type="ECO:0000256" key="1">
    <source>
        <dbReference type="ARBA" id="ARBA00001933"/>
    </source>
</evidence>
<comment type="cofactor">
    <cofactor evidence="1 7">
        <name>pyridoxal 5'-phosphate</name>
        <dbReference type="ChEBI" id="CHEBI:597326"/>
    </cofactor>
</comment>
<dbReference type="EC" id="2.6.1.42" evidence="8"/>
<dbReference type="InterPro" id="IPR001544">
    <property type="entry name" value="Aminotrans_IV"/>
</dbReference>
<keyword evidence="8" id="KW-0028">Amino-acid biosynthesis</keyword>
<evidence type="ECO:0000256" key="2">
    <source>
        <dbReference type="ARBA" id="ARBA00009320"/>
    </source>
</evidence>
<accession>A0AAP0DAW9</accession>
<organism evidence="9 10">
    <name type="scientific">Deinandra increscens subsp. villosa</name>
    <dbReference type="NCBI Taxonomy" id="3103831"/>
    <lineage>
        <taxon>Eukaryota</taxon>
        <taxon>Viridiplantae</taxon>
        <taxon>Streptophyta</taxon>
        <taxon>Embryophyta</taxon>
        <taxon>Tracheophyta</taxon>
        <taxon>Spermatophyta</taxon>
        <taxon>Magnoliopsida</taxon>
        <taxon>eudicotyledons</taxon>
        <taxon>Gunneridae</taxon>
        <taxon>Pentapetalae</taxon>
        <taxon>asterids</taxon>
        <taxon>campanulids</taxon>
        <taxon>Asterales</taxon>
        <taxon>Asteraceae</taxon>
        <taxon>Asteroideae</taxon>
        <taxon>Heliantheae alliance</taxon>
        <taxon>Madieae</taxon>
        <taxon>Madiinae</taxon>
        <taxon>Deinandra</taxon>
    </lineage>
</organism>